<dbReference type="SUPFAM" id="SSF52313">
    <property type="entry name" value="Ribosomal protein S2"/>
    <property type="match status" value="1"/>
</dbReference>
<keyword evidence="2 4" id="KW-0689">Ribosomal protein</keyword>
<dbReference type="RefSeq" id="YP_009145513.1">
    <property type="nucleotide sequence ID" value="NC_027288.1"/>
</dbReference>
<dbReference type="GO" id="GO:0009507">
    <property type="term" value="C:chloroplast"/>
    <property type="evidence" value="ECO:0007669"/>
    <property type="project" value="UniProtKB-SubCell"/>
</dbReference>
<dbReference type="GO" id="GO:0005763">
    <property type="term" value="C:mitochondrial small ribosomal subunit"/>
    <property type="evidence" value="ECO:0007669"/>
    <property type="project" value="TreeGrafter"/>
</dbReference>
<dbReference type="Gene3D" id="1.10.287.610">
    <property type="entry name" value="Helix hairpin bin"/>
    <property type="match status" value="1"/>
</dbReference>
<dbReference type="GeneID" id="24571450"/>
<dbReference type="PANTHER" id="PTHR12534">
    <property type="entry name" value="30S RIBOSOMAL PROTEIN S2 PROKARYOTIC AND ORGANELLAR"/>
    <property type="match status" value="1"/>
</dbReference>
<evidence type="ECO:0000256" key="3">
    <source>
        <dbReference type="ARBA" id="ARBA00023274"/>
    </source>
</evidence>
<dbReference type="GO" id="GO:0006412">
    <property type="term" value="P:translation"/>
    <property type="evidence" value="ECO:0007669"/>
    <property type="project" value="UniProtKB-UniRule"/>
</dbReference>
<dbReference type="Gene3D" id="3.40.50.10490">
    <property type="entry name" value="Glucose-6-phosphate isomerase like protein, domain 1"/>
    <property type="match status" value="1"/>
</dbReference>
<dbReference type="Pfam" id="PF00318">
    <property type="entry name" value="Ribosomal_S2"/>
    <property type="match status" value="1"/>
</dbReference>
<dbReference type="EMBL" id="KP686077">
    <property type="protein sequence ID" value="AKL82426.1"/>
    <property type="molecule type" value="Genomic_DNA"/>
</dbReference>
<dbReference type="InterPro" id="IPR005706">
    <property type="entry name" value="Ribosomal_uS2_bac/mit/plastid"/>
</dbReference>
<reference evidence="6" key="1">
    <citation type="journal article" date="2015" name="J. Eukaryot. Microbiol.">
        <title>Chloroplast Genome Evolution in the Euglenaceae.</title>
        <authorList>
            <person name="Bennett M.S."/>
            <person name="Triemer R.E."/>
        </authorList>
    </citation>
    <scope>NUCLEOTIDE SEQUENCE</scope>
    <source>
        <strain evidence="6">UTEX 1327</strain>
    </source>
</reference>
<dbReference type="PROSITE" id="PS00962">
    <property type="entry name" value="RIBOSOMAL_S2_1"/>
    <property type="match status" value="1"/>
</dbReference>
<evidence type="ECO:0000256" key="2">
    <source>
        <dbReference type="ARBA" id="ARBA00022980"/>
    </source>
</evidence>
<keyword evidence="6" id="KW-0150">Chloroplast</keyword>
<name>A0A0G3VP38_9EUGL</name>
<sequence>MVTLEEMLSCGVHLGHNVKVWNPKMNSYIFGQRNNIHIIDLVQTFICLKKACKFLSILYKNNNKKKALFVCTKSRFKSLIEEYAVKSESNYITQRWFGGMLTNWITVKKCISNLQDLIKQQSNYNDSNLKKKDFLKLSKRIKKLEKYLGGIKTMTDLPSVVILIGQTHELVAVRECLKLKIPLITIVDTNCNPTLTDLAIPANDDSISSVSLMLNELVSSMKN</sequence>
<dbReference type="HAMAP" id="MF_00291_B">
    <property type="entry name" value="Ribosomal_uS2_B"/>
    <property type="match status" value="1"/>
</dbReference>
<dbReference type="InterPro" id="IPR018130">
    <property type="entry name" value="Ribosomal_uS2_CS"/>
</dbReference>
<gene>
    <name evidence="4 6" type="primary">rps2</name>
</gene>
<organism evidence="6">
    <name type="scientific">Trachelomonas volvocina</name>
    <dbReference type="NCBI Taxonomy" id="103340"/>
    <lineage>
        <taxon>Eukaryota</taxon>
        <taxon>Discoba</taxon>
        <taxon>Euglenozoa</taxon>
        <taxon>Euglenida</taxon>
        <taxon>Spirocuta</taxon>
        <taxon>Euglenophyceae</taxon>
        <taxon>Euglenales</taxon>
        <taxon>Euglenaceae</taxon>
        <taxon>Trachelomonas</taxon>
    </lineage>
</organism>
<keyword evidence="3 4" id="KW-0687">Ribonucleoprotein</keyword>
<dbReference type="InterPro" id="IPR001865">
    <property type="entry name" value="Ribosomal_uS2"/>
</dbReference>
<proteinExistence type="inferred from homology"/>
<dbReference type="PROSITE" id="PS00963">
    <property type="entry name" value="RIBOSOMAL_S2_2"/>
    <property type="match status" value="1"/>
</dbReference>
<comment type="subcellular location">
    <subcellularLocation>
        <location evidence="4">Plastid</location>
        <location evidence="4">Chloroplast</location>
    </subcellularLocation>
</comment>
<dbReference type="PRINTS" id="PR00395">
    <property type="entry name" value="RIBOSOMALS2"/>
</dbReference>
<evidence type="ECO:0000256" key="4">
    <source>
        <dbReference type="HAMAP-Rule" id="MF_00291"/>
    </source>
</evidence>
<dbReference type="NCBIfam" id="TIGR01011">
    <property type="entry name" value="rpsB_bact"/>
    <property type="match status" value="1"/>
</dbReference>
<evidence type="ECO:0000256" key="5">
    <source>
        <dbReference type="RuleBase" id="RU003631"/>
    </source>
</evidence>
<dbReference type="InterPro" id="IPR023591">
    <property type="entry name" value="Ribosomal_uS2_flav_dom_sf"/>
</dbReference>
<dbReference type="AlphaFoldDB" id="A0A0G3VP38"/>
<comment type="similarity">
    <text evidence="1 4 5">Belongs to the universal ribosomal protein uS2 family.</text>
</comment>
<dbReference type="CDD" id="cd01425">
    <property type="entry name" value="RPS2"/>
    <property type="match status" value="1"/>
</dbReference>
<evidence type="ECO:0000256" key="1">
    <source>
        <dbReference type="ARBA" id="ARBA00006242"/>
    </source>
</evidence>
<dbReference type="GO" id="GO:0003735">
    <property type="term" value="F:structural constituent of ribosome"/>
    <property type="evidence" value="ECO:0007669"/>
    <property type="project" value="InterPro"/>
</dbReference>
<evidence type="ECO:0000313" key="6">
    <source>
        <dbReference type="EMBL" id="AKL82426.1"/>
    </source>
</evidence>
<dbReference type="PANTHER" id="PTHR12534:SF1">
    <property type="entry name" value="SMALL RIBOSOMAL SUBUNIT PROTEIN US2M"/>
    <property type="match status" value="1"/>
</dbReference>
<protein>
    <recommendedName>
        <fullName evidence="4">Small ribosomal subunit protein uS2c</fullName>
    </recommendedName>
</protein>
<accession>A0A0G3VP38</accession>
<geneLocation type="chloroplast" evidence="6"/>
<keyword evidence="6" id="KW-0934">Plastid</keyword>